<dbReference type="SUPFAM" id="SSF52058">
    <property type="entry name" value="L domain-like"/>
    <property type="match status" value="1"/>
</dbReference>
<evidence type="ECO:0000256" key="1">
    <source>
        <dbReference type="ARBA" id="ARBA00022614"/>
    </source>
</evidence>
<evidence type="ECO:0000256" key="4">
    <source>
        <dbReference type="SAM" id="Phobius"/>
    </source>
</evidence>
<dbReference type="InterPro" id="IPR003591">
    <property type="entry name" value="Leu-rich_rpt_typical-subtyp"/>
</dbReference>
<protein>
    <submittedName>
        <fullName evidence="6">Leucine rich repeat containing 19</fullName>
    </submittedName>
</protein>
<evidence type="ECO:0000256" key="2">
    <source>
        <dbReference type="ARBA" id="ARBA00022729"/>
    </source>
</evidence>
<dbReference type="Pfam" id="PF15176">
    <property type="entry name" value="LRR19-TM"/>
    <property type="match status" value="1"/>
</dbReference>
<evidence type="ECO:0000259" key="5">
    <source>
        <dbReference type="SMART" id="SM00082"/>
    </source>
</evidence>
<dbReference type="PANTHER" id="PTHR31450:SF4">
    <property type="entry name" value="LEUCINE-RICH REPEAT-CONTAINING PROTEIN 19"/>
    <property type="match status" value="1"/>
</dbReference>
<reference evidence="6" key="2">
    <citation type="submission" date="2025-09" db="UniProtKB">
        <authorList>
            <consortium name="Ensembl"/>
        </authorList>
    </citation>
    <scope>IDENTIFICATION</scope>
</reference>
<feature type="transmembrane region" description="Helical" evidence="4">
    <location>
        <begin position="285"/>
        <end position="306"/>
    </location>
</feature>
<evidence type="ECO:0000313" key="6">
    <source>
        <dbReference type="Ensembl" id="ENSPCEP00000009716.1"/>
    </source>
</evidence>
<dbReference type="InterPro" id="IPR001611">
    <property type="entry name" value="Leu-rich_rpt"/>
</dbReference>
<dbReference type="SMART" id="SM00082">
    <property type="entry name" value="LRRCT"/>
    <property type="match status" value="1"/>
</dbReference>
<dbReference type="Gene3D" id="3.80.10.10">
    <property type="entry name" value="Ribonuclease Inhibitor"/>
    <property type="match status" value="2"/>
</dbReference>
<dbReference type="InterPro" id="IPR000483">
    <property type="entry name" value="Cys-rich_flank_reg_C"/>
</dbReference>
<keyword evidence="4" id="KW-0472">Membrane</keyword>
<dbReference type="AlphaFoldDB" id="A0A8C8RT77"/>
<sequence length="387" mass="43880">MAFFELHNKSTQIIVTRLHFVISCNKIFCNFECLYCFSLSLQQVTCEESGKNYSSIPTSLSENVTILHLNNNSITLNDTDKKILQRFTNLTELYLNENAITVLQNNSFCNLVKLTILDISHNSISTIEQAAFIGLNQLSKLYLNHNKISQMNSDTFTTVKNLMVLSLEDNLLKYFDVKASFELITVTLNGNPWHCFCGLLSLQKWLNTSNMTMENENTTLCSYPEVLNKSSIKTAPIQITDCDSRRGSAATTTPSISAINPKITGILTSSLTSSNNNSPPLGKSWAFLLGVLLFVLTSSLLILIAIKCPMWYLYFISYNHRRLEEYEPEMSEKEFTTDMSTFPPKSNTSEQDSTLVFEQTHTFVVDEDEDGFIEDKYIYDPGLMEED</sequence>
<dbReference type="Ensembl" id="ENSPCET00000010048.1">
    <property type="protein sequence ID" value="ENSPCEP00000009716.1"/>
    <property type="gene ID" value="ENSPCEG00000007717.1"/>
</dbReference>
<dbReference type="InterPro" id="IPR032675">
    <property type="entry name" value="LRR_dom_sf"/>
</dbReference>
<organism evidence="6 7">
    <name type="scientific">Pelusios castaneus</name>
    <name type="common">West African mud turtle</name>
    <dbReference type="NCBI Taxonomy" id="367368"/>
    <lineage>
        <taxon>Eukaryota</taxon>
        <taxon>Metazoa</taxon>
        <taxon>Chordata</taxon>
        <taxon>Craniata</taxon>
        <taxon>Vertebrata</taxon>
        <taxon>Euteleostomi</taxon>
        <taxon>Archelosauria</taxon>
        <taxon>Testudinata</taxon>
        <taxon>Testudines</taxon>
        <taxon>Pleurodira</taxon>
        <taxon>Pelomedusidae</taxon>
        <taxon>Pelusios</taxon>
    </lineage>
</organism>
<reference evidence="6" key="1">
    <citation type="submission" date="2025-08" db="UniProtKB">
        <authorList>
            <consortium name="Ensembl"/>
        </authorList>
    </citation>
    <scope>IDENTIFICATION</scope>
</reference>
<name>A0A8C8RT77_9SAUR</name>
<dbReference type="GO" id="GO:1901224">
    <property type="term" value="P:positive regulation of non-canonical NF-kappaB signal transduction"/>
    <property type="evidence" value="ECO:0007669"/>
    <property type="project" value="TreeGrafter"/>
</dbReference>
<keyword evidence="3" id="KW-0677">Repeat</keyword>
<dbReference type="Proteomes" id="UP000694393">
    <property type="component" value="Unplaced"/>
</dbReference>
<keyword evidence="7" id="KW-1185">Reference proteome</keyword>
<dbReference type="GO" id="GO:0038023">
    <property type="term" value="F:signaling receptor activity"/>
    <property type="evidence" value="ECO:0007669"/>
    <property type="project" value="TreeGrafter"/>
</dbReference>
<keyword evidence="4" id="KW-0812">Transmembrane</keyword>
<proteinExistence type="predicted"/>
<keyword evidence="2" id="KW-0732">Signal</keyword>
<keyword evidence="1" id="KW-0433">Leucine-rich repeat</keyword>
<dbReference type="Pfam" id="PF13855">
    <property type="entry name" value="LRR_8"/>
    <property type="match status" value="1"/>
</dbReference>
<dbReference type="SMART" id="SM00365">
    <property type="entry name" value="LRR_SD22"/>
    <property type="match status" value="4"/>
</dbReference>
<keyword evidence="4" id="KW-1133">Transmembrane helix</keyword>
<dbReference type="SMART" id="SM00369">
    <property type="entry name" value="LRR_TYP"/>
    <property type="match status" value="4"/>
</dbReference>
<evidence type="ECO:0000256" key="3">
    <source>
        <dbReference type="ARBA" id="ARBA00022737"/>
    </source>
</evidence>
<accession>A0A8C8RT77</accession>
<dbReference type="GO" id="GO:0005886">
    <property type="term" value="C:plasma membrane"/>
    <property type="evidence" value="ECO:0007669"/>
    <property type="project" value="TreeGrafter"/>
</dbReference>
<feature type="domain" description="LRRCT" evidence="5">
    <location>
        <begin position="191"/>
        <end position="243"/>
    </location>
</feature>
<dbReference type="PROSITE" id="PS51450">
    <property type="entry name" value="LRR"/>
    <property type="match status" value="2"/>
</dbReference>
<dbReference type="PANTHER" id="PTHR31450">
    <property type="entry name" value="LEUCINE-RICH REPEAT-CONTAINING PROTEIN 19 LRRC19 FAMILY MEMBER"/>
    <property type="match status" value="1"/>
</dbReference>
<evidence type="ECO:0000313" key="7">
    <source>
        <dbReference type="Proteomes" id="UP000694393"/>
    </source>
</evidence>